<evidence type="ECO:0000256" key="5">
    <source>
        <dbReference type="ARBA" id="ARBA00022692"/>
    </source>
</evidence>
<keyword evidence="7 8" id="KW-0472">Membrane</keyword>
<evidence type="ECO:0000256" key="4">
    <source>
        <dbReference type="ARBA" id="ARBA00022502"/>
    </source>
</evidence>
<keyword evidence="6 8" id="KW-1133">Transmembrane helix</keyword>
<sequence length="188" mass="21861">MVTTRFTSKKLLSVNKQLNSPNQQFIKWEKVLYKHQPFPDNYTDDALFLDQLRTNVNVVKYSIVESIRGGAIVMSQVDLFCGSKTILLINLIICLILLSLITFYRCFYINLKNHWQTLFTIFTFGYAFTPVIRTLTTTISTDTIWASAIILFFVSLLVHDYGMDFAPMRVFLIKEFKKSLQCFNCFVC</sequence>
<dbReference type="AlphaFoldDB" id="A0A914LVZ4"/>
<evidence type="ECO:0000256" key="8">
    <source>
        <dbReference type="SAM" id="Phobius"/>
    </source>
</evidence>
<evidence type="ECO:0000256" key="7">
    <source>
        <dbReference type="ARBA" id="ARBA00023136"/>
    </source>
</evidence>
<proteinExistence type="inferred from homology"/>
<evidence type="ECO:0000256" key="2">
    <source>
        <dbReference type="ARBA" id="ARBA00004687"/>
    </source>
</evidence>
<feature type="transmembrane region" description="Helical" evidence="8">
    <location>
        <begin position="144"/>
        <end position="162"/>
    </location>
</feature>
<comment type="similarity">
    <text evidence="3">Belongs to the PIGC family.</text>
</comment>
<dbReference type="Pfam" id="PF06432">
    <property type="entry name" value="GPI2"/>
    <property type="match status" value="1"/>
</dbReference>
<dbReference type="WBParaSite" id="Minc3s00739g16711">
    <property type="protein sequence ID" value="Minc3s00739g16711"/>
    <property type="gene ID" value="Minc3s00739g16711"/>
</dbReference>
<dbReference type="Proteomes" id="UP000887563">
    <property type="component" value="Unplaced"/>
</dbReference>
<evidence type="ECO:0000256" key="1">
    <source>
        <dbReference type="ARBA" id="ARBA00004141"/>
    </source>
</evidence>
<accession>A0A914LVZ4</accession>
<reference evidence="10" key="1">
    <citation type="submission" date="2022-11" db="UniProtKB">
        <authorList>
            <consortium name="WormBaseParasite"/>
        </authorList>
    </citation>
    <scope>IDENTIFICATION</scope>
</reference>
<dbReference type="GO" id="GO:0000506">
    <property type="term" value="C:glycosylphosphatidylinositol-N-acetylglucosaminyltransferase (GPI-GnT) complex"/>
    <property type="evidence" value="ECO:0007669"/>
    <property type="project" value="TreeGrafter"/>
</dbReference>
<dbReference type="PANTHER" id="PTHR12982">
    <property type="entry name" value="PHOSPHATIDYLINOSITOL GLYCAN, CLASS C"/>
    <property type="match status" value="1"/>
</dbReference>
<keyword evidence="9" id="KW-1185">Reference proteome</keyword>
<name>A0A914LVZ4_MELIC</name>
<evidence type="ECO:0000256" key="6">
    <source>
        <dbReference type="ARBA" id="ARBA00022989"/>
    </source>
</evidence>
<organism evidence="9 10">
    <name type="scientific">Meloidogyne incognita</name>
    <name type="common">Southern root-knot nematode worm</name>
    <name type="synonym">Oxyuris incognita</name>
    <dbReference type="NCBI Taxonomy" id="6306"/>
    <lineage>
        <taxon>Eukaryota</taxon>
        <taxon>Metazoa</taxon>
        <taxon>Ecdysozoa</taxon>
        <taxon>Nematoda</taxon>
        <taxon>Chromadorea</taxon>
        <taxon>Rhabditida</taxon>
        <taxon>Tylenchina</taxon>
        <taxon>Tylenchomorpha</taxon>
        <taxon>Tylenchoidea</taxon>
        <taxon>Meloidogynidae</taxon>
        <taxon>Meloidogyninae</taxon>
        <taxon>Meloidogyne</taxon>
        <taxon>Meloidogyne incognita group</taxon>
    </lineage>
</organism>
<dbReference type="GO" id="GO:0006506">
    <property type="term" value="P:GPI anchor biosynthetic process"/>
    <property type="evidence" value="ECO:0007669"/>
    <property type="project" value="UniProtKB-KW"/>
</dbReference>
<evidence type="ECO:0000256" key="3">
    <source>
        <dbReference type="ARBA" id="ARBA00008321"/>
    </source>
</evidence>
<dbReference type="PANTHER" id="PTHR12982:SF0">
    <property type="entry name" value="PHOSPHATIDYLINOSITOL N-ACETYLGLUCOSAMINYLTRANSFERASE SUBUNIT C"/>
    <property type="match status" value="1"/>
</dbReference>
<feature type="transmembrane region" description="Helical" evidence="8">
    <location>
        <begin position="86"/>
        <end position="108"/>
    </location>
</feature>
<dbReference type="InterPro" id="IPR009450">
    <property type="entry name" value="Plno_GlcNAc_GPI2"/>
</dbReference>
<evidence type="ECO:0000313" key="9">
    <source>
        <dbReference type="Proteomes" id="UP000887563"/>
    </source>
</evidence>
<keyword evidence="5 8" id="KW-0812">Transmembrane</keyword>
<comment type="pathway">
    <text evidence="2">Glycolipid biosynthesis; glycosylphosphatidylinositol-anchor biosynthesis.</text>
</comment>
<comment type="subcellular location">
    <subcellularLocation>
        <location evidence="1">Membrane</location>
        <topology evidence="1">Multi-pass membrane protein</topology>
    </subcellularLocation>
</comment>
<protein>
    <submittedName>
        <fullName evidence="10">PRA1 family protein</fullName>
    </submittedName>
</protein>
<feature type="transmembrane region" description="Helical" evidence="8">
    <location>
        <begin position="115"/>
        <end position="132"/>
    </location>
</feature>
<keyword evidence="4" id="KW-0337">GPI-anchor biosynthesis</keyword>
<evidence type="ECO:0000313" key="10">
    <source>
        <dbReference type="WBParaSite" id="Minc3s00739g16711"/>
    </source>
</evidence>